<evidence type="ECO:0000313" key="2">
    <source>
        <dbReference type="Proteomes" id="UP000266906"/>
    </source>
</evidence>
<proteinExistence type="predicted"/>
<dbReference type="EMBL" id="RKQG01000004">
    <property type="protein sequence ID" value="RPE27276.1"/>
    <property type="molecule type" value="Genomic_DNA"/>
</dbReference>
<accession>A0A3N4R3V9</accession>
<gene>
    <name evidence="1" type="ORF">EDD38_7421</name>
</gene>
<dbReference type="RefSeq" id="WP_123821630.1">
    <property type="nucleotide sequence ID" value="NZ_RKQG01000004.1"/>
</dbReference>
<protein>
    <submittedName>
        <fullName evidence="1">Tail protein</fullName>
    </submittedName>
</protein>
<dbReference type="Gene3D" id="2.60.120.860">
    <property type="match status" value="1"/>
</dbReference>
<name>A0A3N4R3V9_9ACTN</name>
<keyword evidence="2" id="KW-1185">Reference proteome</keyword>
<organism evidence="1 2">
    <name type="scientific">Kitasatospora cineracea</name>
    <dbReference type="NCBI Taxonomy" id="88074"/>
    <lineage>
        <taxon>Bacteria</taxon>
        <taxon>Bacillati</taxon>
        <taxon>Actinomycetota</taxon>
        <taxon>Actinomycetes</taxon>
        <taxon>Kitasatosporales</taxon>
        <taxon>Streptomycetaceae</taxon>
        <taxon>Kitasatospora</taxon>
    </lineage>
</organism>
<comment type="caution">
    <text evidence="1">The sequence shown here is derived from an EMBL/GenBank/DDBJ whole genome shotgun (WGS) entry which is preliminary data.</text>
</comment>
<sequence>MGYTPGQQLGGRTVVLGGLTLGQVDAAGVAWTIGRDGLQGWDGTDVRTQATDRTADHGSWAGDTYLASRPITLAGTITAPDLATLDTAIEQLQSAVSLTDILLVVNETIPKQALVRQSGKPLVRLETDRIASYSVMLTAADPRRYSTVLQQQSAALPGTTGGLTLPLTPPITITASGAAGTFVLVNEGSIATRPVLTVAGPIPGFNVVTTRPDGTLAAQLSYSDTLNAGDVLVIDCDAHTVTLNGAVSRRRYLSGGWPEIPARSSLTVSWGSVGYDPSALLTGTCRSAWK</sequence>
<evidence type="ECO:0000313" key="1">
    <source>
        <dbReference type="EMBL" id="RPE27276.1"/>
    </source>
</evidence>
<reference evidence="1 2" key="1">
    <citation type="submission" date="2018-11" db="EMBL/GenBank/DDBJ databases">
        <title>Sequencing the genomes of 1000 actinobacteria strains.</title>
        <authorList>
            <person name="Klenk H.-P."/>
        </authorList>
    </citation>
    <scope>NUCLEOTIDE SEQUENCE [LARGE SCALE GENOMIC DNA]</scope>
    <source>
        <strain evidence="1 2">DSM 44781</strain>
    </source>
</reference>
<dbReference type="AlphaFoldDB" id="A0A3N4R3V9"/>
<dbReference type="Proteomes" id="UP000266906">
    <property type="component" value="Unassembled WGS sequence"/>
</dbReference>